<dbReference type="GO" id="GO:0005886">
    <property type="term" value="C:plasma membrane"/>
    <property type="evidence" value="ECO:0007669"/>
    <property type="project" value="TreeGrafter"/>
</dbReference>
<dbReference type="GO" id="GO:0022857">
    <property type="term" value="F:transmembrane transporter activity"/>
    <property type="evidence" value="ECO:0007669"/>
    <property type="project" value="InterPro"/>
</dbReference>
<feature type="transmembrane region" description="Helical" evidence="6">
    <location>
        <begin position="322"/>
        <end position="341"/>
    </location>
</feature>
<dbReference type="Proteomes" id="UP000749646">
    <property type="component" value="Unassembled WGS sequence"/>
</dbReference>
<dbReference type="Gene3D" id="1.20.1720.10">
    <property type="entry name" value="Multidrug resistance protein D"/>
    <property type="match status" value="1"/>
</dbReference>
<dbReference type="PANTHER" id="PTHR23501">
    <property type="entry name" value="MAJOR FACILITATOR SUPERFAMILY"/>
    <property type="match status" value="1"/>
</dbReference>
<dbReference type="Gene3D" id="1.20.1250.20">
    <property type="entry name" value="MFS general substrate transporter like domains"/>
    <property type="match status" value="1"/>
</dbReference>
<dbReference type="PROSITE" id="PS50850">
    <property type="entry name" value="MFS"/>
    <property type="match status" value="1"/>
</dbReference>
<feature type="transmembrane region" description="Helical" evidence="6">
    <location>
        <begin position="65"/>
        <end position="89"/>
    </location>
</feature>
<dbReference type="InterPro" id="IPR020846">
    <property type="entry name" value="MFS_dom"/>
</dbReference>
<evidence type="ECO:0000259" key="8">
    <source>
        <dbReference type="PROSITE" id="PS50850"/>
    </source>
</evidence>
<reference evidence="9" key="1">
    <citation type="journal article" date="2020" name="Fungal Divers.">
        <title>Resolving the Mortierellaceae phylogeny through synthesis of multi-gene phylogenetics and phylogenomics.</title>
        <authorList>
            <person name="Vandepol N."/>
            <person name="Liber J."/>
            <person name="Desiro A."/>
            <person name="Na H."/>
            <person name="Kennedy M."/>
            <person name="Barry K."/>
            <person name="Grigoriev I.V."/>
            <person name="Miller A.N."/>
            <person name="O'Donnell K."/>
            <person name="Stajich J.E."/>
            <person name="Bonito G."/>
        </authorList>
    </citation>
    <scope>NUCLEOTIDE SEQUENCE</scope>
    <source>
        <strain evidence="9">MES-2147</strain>
    </source>
</reference>
<evidence type="ECO:0000256" key="4">
    <source>
        <dbReference type="ARBA" id="ARBA00022989"/>
    </source>
</evidence>
<gene>
    <name evidence="9" type="ORF">BGZ65_011118</name>
</gene>
<feature type="transmembrane region" description="Helical" evidence="6">
    <location>
        <begin position="297"/>
        <end position="317"/>
    </location>
</feature>
<keyword evidence="10" id="KW-1185">Reference proteome</keyword>
<feature type="transmembrane region" description="Helical" evidence="6">
    <location>
        <begin position="95"/>
        <end position="112"/>
    </location>
</feature>
<keyword evidence="5 6" id="KW-0472">Membrane</keyword>
<feature type="transmembrane region" description="Helical" evidence="6">
    <location>
        <begin position="347"/>
        <end position="369"/>
    </location>
</feature>
<keyword evidence="7" id="KW-0732">Signal</keyword>
<accession>A0A9P6IMG8</accession>
<protein>
    <recommendedName>
        <fullName evidence="8">Major facilitator superfamily (MFS) profile domain-containing protein</fullName>
    </recommendedName>
</protein>
<proteinExistence type="predicted"/>
<keyword evidence="3 6" id="KW-0812">Transmembrane</keyword>
<sequence length="487" mass="53301">MFLAGFLATLDISIVATSLPRIASDFDAQPQMSWIATGYLLAYTSFQPIYGRFSDIFGRKHMFQCACFLFLIGSIGCGAAPSMIALILFRVIQGFGGSGIFSVVIIMVSDMYEDLETRARYQSMVWLAFAVASVTGPLIGGAFVEHVTWRWCFYFGVPLCVICMVLVGWLFRAPFEATNLTQKMRRVDYWGVLITVACVLSLLLPLNWGGTTFAWNSAPIIALFGLFAVLCIVLYFVERRVEDAIIPPALFQNRNVTLAVLIDCIMGLCFMGCTFYLPLYFQVVQGASTTDSGLRMIPNTFAVVGSTIGASFLLKYVKDYRIFLWIGTAVMTLGIGLFILMDVDTGLGFQIVSLLIMGIGQGLIFQNCLLACQECAGYQFIAVASAVCGFFNAIGSAIGVAICAAAFNNALVKNMAKLSTEVQDIVRDHGVIDNMEVISTLPDIVKEQVVHAYANAFQSLFTVLTPIMGIAFLLSLFLRRRGAVVNP</sequence>
<dbReference type="SUPFAM" id="SSF103473">
    <property type="entry name" value="MFS general substrate transporter"/>
    <property type="match status" value="1"/>
</dbReference>
<comment type="caution">
    <text evidence="9">The sequence shown here is derived from an EMBL/GenBank/DDBJ whole genome shotgun (WGS) entry which is preliminary data.</text>
</comment>
<dbReference type="GO" id="GO:0012505">
    <property type="term" value="C:endomembrane system"/>
    <property type="evidence" value="ECO:0007669"/>
    <property type="project" value="UniProtKB-SubCell"/>
</dbReference>
<organism evidence="9 10">
    <name type="scientific">Modicella reniformis</name>
    <dbReference type="NCBI Taxonomy" id="1440133"/>
    <lineage>
        <taxon>Eukaryota</taxon>
        <taxon>Fungi</taxon>
        <taxon>Fungi incertae sedis</taxon>
        <taxon>Mucoromycota</taxon>
        <taxon>Mortierellomycotina</taxon>
        <taxon>Mortierellomycetes</taxon>
        <taxon>Mortierellales</taxon>
        <taxon>Mortierellaceae</taxon>
        <taxon>Modicella</taxon>
    </lineage>
</organism>
<dbReference type="CDD" id="cd17502">
    <property type="entry name" value="MFS_Azr1_MDR_like"/>
    <property type="match status" value="1"/>
</dbReference>
<keyword evidence="2" id="KW-0813">Transport</keyword>
<feature type="transmembrane region" description="Helical" evidence="6">
    <location>
        <begin position="218"/>
        <end position="237"/>
    </location>
</feature>
<dbReference type="OrthoDB" id="10021397at2759"/>
<keyword evidence="4 6" id="KW-1133">Transmembrane helix</keyword>
<evidence type="ECO:0000256" key="5">
    <source>
        <dbReference type="ARBA" id="ARBA00023136"/>
    </source>
</evidence>
<feature type="signal peptide" evidence="7">
    <location>
        <begin position="1"/>
        <end position="18"/>
    </location>
</feature>
<feature type="transmembrane region" description="Helical" evidence="6">
    <location>
        <begin position="381"/>
        <end position="407"/>
    </location>
</feature>
<name>A0A9P6IMG8_9FUNG</name>
<evidence type="ECO:0000256" key="6">
    <source>
        <dbReference type="SAM" id="Phobius"/>
    </source>
</evidence>
<evidence type="ECO:0000256" key="7">
    <source>
        <dbReference type="SAM" id="SignalP"/>
    </source>
</evidence>
<evidence type="ECO:0000256" key="1">
    <source>
        <dbReference type="ARBA" id="ARBA00004127"/>
    </source>
</evidence>
<feature type="transmembrane region" description="Helical" evidence="6">
    <location>
        <begin position="155"/>
        <end position="175"/>
    </location>
</feature>
<dbReference type="Pfam" id="PF07690">
    <property type="entry name" value="MFS_1"/>
    <property type="match status" value="1"/>
</dbReference>
<evidence type="ECO:0000256" key="2">
    <source>
        <dbReference type="ARBA" id="ARBA00022448"/>
    </source>
</evidence>
<feature type="domain" description="Major facilitator superfamily (MFS) profile" evidence="8">
    <location>
        <begin position="1"/>
        <end position="483"/>
    </location>
</feature>
<dbReference type="EMBL" id="JAAAHW010009545">
    <property type="protein sequence ID" value="KAF9939240.1"/>
    <property type="molecule type" value="Genomic_DNA"/>
</dbReference>
<feature type="transmembrane region" description="Helical" evidence="6">
    <location>
        <begin position="34"/>
        <end position="53"/>
    </location>
</feature>
<feature type="chain" id="PRO_5040319624" description="Major facilitator superfamily (MFS) profile domain-containing protein" evidence="7">
    <location>
        <begin position="19"/>
        <end position="487"/>
    </location>
</feature>
<feature type="transmembrane region" description="Helical" evidence="6">
    <location>
        <begin position="124"/>
        <end position="143"/>
    </location>
</feature>
<evidence type="ECO:0000313" key="9">
    <source>
        <dbReference type="EMBL" id="KAF9939240.1"/>
    </source>
</evidence>
<dbReference type="InterPro" id="IPR011701">
    <property type="entry name" value="MFS"/>
</dbReference>
<comment type="subcellular location">
    <subcellularLocation>
        <location evidence="1">Endomembrane system</location>
        <topology evidence="1">Multi-pass membrane protein</topology>
    </subcellularLocation>
</comment>
<feature type="transmembrane region" description="Helical" evidence="6">
    <location>
        <begin position="456"/>
        <end position="478"/>
    </location>
</feature>
<dbReference type="PANTHER" id="PTHR23501:SF191">
    <property type="entry name" value="VACUOLAR BASIC AMINO ACID TRANSPORTER 4"/>
    <property type="match status" value="1"/>
</dbReference>
<evidence type="ECO:0000256" key="3">
    <source>
        <dbReference type="ARBA" id="ARBA00022692"/>
    </source>
</evidence>
<feature type="transmembrane region" description="Helical" evidence="6">
    <location>
        <begin position="258"/>
        <end position="277"/>
    </location>
</feature>
<dbReference type="InterPro" id="IPR036259">
    <property type="entry name" value="MFS_trans_sf"/>
</dbReference>
<feature type="transmembrane region" description="Helical" evidence="6">
    <location>
        <begin position="187"/>
        <end position="206"/>
    </location>
</feature>
<dbReference type="AlphaFoldDB" id="A0A9P6IMG8"/>
<evidence type="ECO:0000313" key="10">
    <source>
        <dbReference type="Proteomes" id="UP000749646"/>
    </source>
</evidence>